<organism evidence="3 4">
    <name type="scientific">Streptomyces xantholiticus</name>
    <dbReference type="NCBI Taxonomy" id="68285"/>
    <lineage>
        <taxon>Bacteria</taxon>
        <taxon>Bacillati</taxon>
        <taxon>Actinomycetota</taxon>
        <taxon>Actinomycetes</taxon>
        <taxon>Kitasatosporales</taxon>
        <taxon>Streptomycetaceae</taxon>
        <taxon>Streptomyces</taxon>
    </lineage>
</organism>
<evidence type="ECO:0000313" key="4">
    <source>
        <dbReference type="Proteomes" id="UP001445472"/>
    </source>
</evidence>
<dbReference type="Proteomes" id="UP001445472">
    <property type="component" value="Unassembled WGS sequence"/>
</dbReference>
<keyword evidence="4" id="KW-1185">Reference proteome</keyword>
<keyword evidence="2" id="KW-0472">Membrane</keyword>
<keyword evidence="2" id="KW-1133">Transmembrane helix</keyword>
<evidence type="ECO:0000313" key="3">
    <source>
        <dbReference type="EMBL" id="MER6612228.1"/>
    </source>
</evidence>
<evidence type="ECO:0000256" key="1">
    <source>
        <dbReference type="SAM" id="MobiDB-lite"/>
    </source>
</evidence>
<feature type="region of interest" description="Disordered" evidence="1">
    <location>
        <begin position="59"/>
        <end position="146"/>
    </location>
</feature>
<sequence>MTGRVQVWVGGTVAAVAVVGLAVHLMVAGLDAADKWASVLGLFVALAGLGVALAGLRRNRQGGGSQSVESSTLGGGVTQVSGTGGSVRIHHHAPSALPATGPPTGPVPPVGVHPVPDGGQSVRNTQTSGPVDQVQSTDGDVEIEGP</sequence>
<comment type="caution">
    <text evidence="3">The sequence shown here is derived from an EMBL/GenBank/DDBJ whole genome shotgun (WGS) entry which is preliminary data.</text>
</comment>
<gene>
    <name evidence="3" type="ORF">ABT276_02245</name>
</gene>
<evidence type="ECO:0000256" key="2">
    <source>
        <dbReference type="SAM" id="Phobius"/>
    </source>
</evidence>
<name>A0ABV1UN42_9ACTN</name>
<proteinExistence type="predicted"/>
<accession>A0ABV1UN42</accession>
<feature type="compositionally biased region" description="Gly residues" evidence="1">
    <location>
        <begin position="73"/>
        <end position="85"/>
    </location>
</feature>
<dbReference type="RefSeq" id="WP_351974679.1">
    <property type="nucleotide sequence ID" value="NZ_JBEPBX010000001.1"/>
</dbReference>
<dbReference type="EMBL" id="JBEPBX010000001">
    <property type="protein sequence ID" value="MER6612228.1"/>
    <property type="molecule type" value="Genomic_DNA"/>
</dbReference>
<feature type="compositionally biased region" description="Polar residues" evidence="1">
    <location>
        <begin position="121"/>
        <end position="138"/>
    </location>
</feature>
<feature type="transmembrane region" description="Helical" evidence="2">
    <location>
        <begin position="7"/>
        <end position="30"/>
    </location>
</feature>
<keyword evidence="2" id="KW-0812">Transmembrane</keyword>
<reference evidence="3 4" key="1">
    <citation type="submission" date="2024-06" db="EMBL/GenBank/DDBJ databases">
        <title>The Natural Products Discovery Center: Release of the First 8490 Sequenced Strains for Exploring Actinobacteria Biosynthetic Diversity.</title>
        <authorList>
            <person name="Kalkreuter E."/>
            <person name="Kautsar S.A."/>
            <person name="Yang D."/>
            <person name="Bader C.D."/>
            <person name="Teijaro C.N."/>
            <person name="Fluegel L."/>
            <person name="Davis C.M."/>
            <person name="Simpson J.R."/>
            <person name="Lauterbach L."/>
            <person name="Steele A.D."/>
            <person name="Gui C."/>
            <person name="Meng S."/>
            <person name="Li G."/>
            <person name="Viehrig K."/>
            <person name="Ye F."/>
            <person name="Su P."/>
            <person name="Kiefer A.F."/>
            <person name="Nichols A."/>
            <person name="Cepeda A.J."/>
            <person name="Yan W."/>
            <person name="Fan B."/>
            <person name="Jiang Y."/>
            <person name="Adhikari A."/>
            <person name="Zheng C.-J."/>
            <person name="Schuster L."/>
            <person name="Cowan T.M."/>
            <person name="Smanski M.J."/>
            <person name="Chevrette M.G."/>
            <person name="De Carvalho L.P.S."/>
            <person name="Shen B."/>
        </authorList>
    </citation>
    <scope>NUCLEOTIDE SEQUENCE [LARGE SCALE GENOMIC DNA]</scope>
    <source>
        <strain evidence="3 4">NPDC000837</strain>
    </source>
</reference>
<feature type="compositionally biased region" description="Pro residues" evidence="1">
    <location>
        <begin position="100"/>
        <end position="111"/>
    </location>
</feature>
<feature type="transmembrane region" description="Helical" evidence="2">
    <location>
        <begin position="36"/>
        <end position="56"/>
    </location>
</feature>
<protein>
    <submittedName>
        <fullName evidence="3">Uncharacterized protein</fullName>
    </submittedName>
</protein>